<gene>
    <name evidence="1" type="ORF">TMSB3V08_LOCUS9467</name>
</gene>
<proteinExistence type="predicted"/>
<protein>
    <submittedName>
        <fullName evidence="1">Uncharacterized protein</fullName>
    </submittedName>
</protein>
<organism evidence="1">
    <name type="scientific">Timema monikensis</name>
    <dbReference type="NCBI Taxonomy" id="170555"/>
    <lineage>
        <taxon>Eukaryota</taxon>
        <taxon>Metazoa</taxon>
        <taxon>Ecdysozoa</taxon>
        <taxon>Arthropoda</taxon>
        <taxon>Hexapoda</taxon>
        <taxon>Insecta</taxon>
        <taxon>Pterygota</taxon>
        <taxon>Neoptera</taxon>
        <taxon>Polyneoptera</taxon>
        <taxon>Phasmatodea</taxon>
        <taxon>Timematodea</taxon>
        <taxon>Timematoidea</taxon>
        <taxon>Timematidae</taxon>
        <taxon>Timema</taxon>
    </lineage>
</organism>
<sequence>MNVARIVMMNQETNQLEGLTPKEVSSVVACHVATWVKSLGSPSTSWGCRSSPRNQVQRSCKDHLAVRQAIRRLEDSMAEHTYMRPNDGSPSSRFNGKINGVEGKTPFLIGVAGGTASGKVGYTGYLQTPYS</sequence>
<dbReference type="AlphaFoldDB" id="A0A7R9EEZ1"/>
<name>A0A7R9EEZ1_9NEOP</name>
<accession>A0A7R9EEZ1</accession>
<dbReference type="EMBL" id="OB795861">
    <property type="protein sequence ID" value="CAD7432768.1"/>
    <property type="molecule type" value="Genomic_DNA"/>
</dbReference>
<reference evidence="1" key="1">
    <citation type="submission" date="2020-11" db="EMBL/GenBank/DDBJ databases">
        <authorList>
            <person name="Tran Van P."/>
        </authorList>
    </citation>
    <scope>NUCLEOTIDE SEQUENCE</scope>
</reference>
<evidence type="ECO:0000313" key="1">
    <source>
        <dbReference type="EMBL" id="CAD7432768.1"/>
    </source>
</evidence>